<comment type="caution">
    <text evidence="2">The sequence shown here is derived from an EMBL/GenBank/DDBJ whole genome shotgun (WGS) entry which is preliminary data.</text>
</comment>
<evidence type="ECO:0000313" key="2">
    <source>
        <dbReference type="EMBL" id="GEO34395.1"/>
    </source>
</evidence>
<dbReference type="EMBL" id="BJYY01000013">
    <property type="protein sequence ID" value="GEO34395.1"/>
    <property type="molecule type" value="Genomic_DNA"/>
</dbReference>
<feature type="region of interest" description="Disordered" evidence="1">
    <location>
        <begin position="30"/>
        <end position="53"/>
    </location>
</feature>
<sequence>MSLVAVVLVLLAVTLLVAAVLVVVRRDGYGTSEPPHSHPAWDDAVLPSTGRAA</sequence>
<dbReference type="Proteomes" id="UP000321181">
    <property type="component" value="Unassembled WGS sequence"/>
</dbReference>
<keyword evidence="3" id="KW-1185">Reference proteome</keyword>
<organism evidence="2 3">
    <name type="scientific">Cellulomonas aerilata</name>
    <dbReference type="NCBI Taxonomy" id="515326"/>
    <lineage>
        <taxon>Bacteria</taxon>
        <taxon>Bacillati</taxon>
        <taxon>Actinomycetota</taxon>
        <taxon>Actinomycetes</taxon>
        <taxon>Micrococcales</taxon>
        <taxon>Cellulomonadaceae</taxon>
        <taxon>Cellulomonas</taxon>
    </lineage>
</organism>
<dbReference type="AlphaFoldDB" id="A0A512DD47"/>
<reference evidence="2 3" key="1">
    <citation type="submission" date="2019-07" db="EMBL/GenBank/DDBJ databases">
        <title>Whole genome shotgun sequence of Cellulomonas aerilata NBRC 106308.</title>
        <authorList>
            <person name="Hosoyama A."/>
            <person name="Uohara A."/>
            <person name="Ohji S."/>
            <person name="Ichikawa N."/>
        </authorList>
    </citation>
    <scope>NUCLEOTIDE SEQUENCE [LARGE SCALE GENOMIC DNA]</scope>
    <source>
        <strain evidence="2 3">NBRC 106308</strain>
    </source>
</reference>
<name>A0A512DD47_9CELL</name>
<gene>
    <name evidence="2" type="ORF">CAE01nite_21200</name>
</gene>
<evidence type="ECO:0000256" key="1">
    <source>
        <dbReference type="SAM" id="MobiDB-lite"/>
    </source>
</evidence>
<proteinExistence type="predicted"/>
<dbReference type="RefSeq" id="WP_186816525.1">
    <property type="nucleotide sequence ID" value="NZ_BAAARM010000003.1"/>
</dbReference>
<accession>A0A512DD47</accession>
<protein>
    <submittedName>
        <fullName evidence="2">Uncharacterized protein</fullName>
    </submittedName>
</protein>
<evidence type="ECO:0000313" key="3">
    <source>
        <dbReference type="Proteomes" id="UP000321181"/>
    </source>
</evidence>